<dbReference type="Proteomes" id="UP001566132">
    <property type="component" value="Unassembled WGS sequence"/>
</dbReference>
<organism evidence="1 2">
    <name type="scientific">Hypothenemus hampei</name>
    <name type="common">Coffee berry borer</name>
    <dbReference type="NCBI Taxonomy" id="57062"/>
    <lineage>
        <taxon>Eukaryota</taxon>
        <taxon>Metazoa</taxon>
        <taxon>Ecdysozoa</taxon>
        <taxon>Arthropoda</taxon>
        <taxon>Hexapoda</taxon>
        <taxon>Insecta</taxon>
        <taxon>Pterygota</taxon>
        <taxon>Neoptera</taxon>
        <taxon>Endopterygota</taxon>
        <taxon>Coleoptera</taxon>
        <taxon>Polyphaga</taxon>
        <taxon>Cucujiformia</taxon>
        <taxon>Curculionidae</taxon>
        <taxon>Scolytinae</taxon>
        <taxon>Hypothenemus</taxon>
    </lineage>
</organism>
<accession>A0ABD1F970</accession>
<dbReference type="AlphaFoldDB" id="A0ABD1F970"/>
<evidence type="ECO:0000313" key="2">
    <source>
        <dbReference type="Proteomes" id="UP001566132"/>
    </source>
</evidence>
<comment type="caution">
    <text evidence="1">The sequence shown here is derived from an EMBL/GenBank/DDBJ whole genome shotgun (WGS) entry which is preliminary data.</text>
</comment>
<proteinExistence type="predicted"/>
<protein>
    <submittedName>
        <fullName evidence="1">Uncharacterized protein</fullName>
    </submittedName>
</protein>
<name>A0ABD1F970_HYPHA</name>
<keyword evidence="2" id="KW-1185">Reference proteome</keyword>
<gene>
    <name evidence="1" type="ORF">ABEB36_003455</name>
</gene>
<dbReference type="EMBL" id="JBDJPC010000002">
    <property type="protein sequence ID" value="KAL1514148.1"/>
    <property type="molecule type" value="Genomic_DNA"/>
</dbReference>
<sequence length="203" mass="23950">MNINQEQFRNSSSLLWWRYFNWNRARYRELDEVNIKIKVYKGSRCFTLSFSTNGVDVSVMMNRFSGEQDDDNEISLSFCKRGRLKKKLAPSSSSSSNFNANNNYEYYLGLGPGVVNYVEACLRHEPSGKEIKSIVKSEHFKQSLCKERIRTKTHKRKIGEFETMLKTDRVNIETALNLQLNARISHNCRDNLKYIRYRLQYFV</sequence>
<reference evidence="1 2" key="1">
    <citation type="submission" date="2024-05" db="EMBL/GenBank/DDBJ databases">
        <title>Genetic variation in Jamaican populations of the coffee berry borer (Hypothenemus hampei).</title>
        <authorList>
            <person name="Errbii M."/>
            <person name="Myrie A."/>
        </authorList>
    </citation>
    <scope>NUCLEOTIDE SEQUENCE [LARGE SCALE GENOMIC DNA]</scope>
    <source>
        <strain evidence="1">JA-Hopewell-2020-01-JO</strain>
        <tissue evidence="1">Whole body</tissue>
    </source>
</reference>
<evidence type="ECO:0000313" key="1">
    <source>
        <dbReference type="EMBL" id="KAL1514148.1"/>
    </source>
</evidence>